<dbReference type="PANTHER" id="PTHR45339">
    <property type="entry name" value="HYBRID SIGNAL TRANSDUCTION HISTIDINE KINASE J"/>
    <property type="match status" value="1"/>
</dbReference>
<dbReference type="InterPro" id="IPR004358">
    <property type="entry name" value="Sig_transdc_His_kin-like_C"/>
</dbReference>
<evidence type="ECO:0000256" key="5">
    <source>
        <dbReference type="ARBA" id="ARBA00022679"/>
    </source>
</evidence>
<dbReference type="Pfam" id="PF01590">
    <property type="entry name" value="GAF"/>
    <property type="match status" value="1"/>
</dbReference>
<dbReference type="SMART" id="SM00448">
    <property type="entry name" value="REC"/>
    <property type="match status" value="1"/>
</dbReference>
<comment type="catalytic activity">
    <reaction evidence="1">
        <text>ATP + protein L-histidine = ADP + protein N-phospho-L-histidine.</text>
        <dbReference type="EC" id="2.7.13.3"/>
    </reaction>
</comment>
<dbReference type="InterPro" id="IPR036097">
    <property type="entry name" value="HisK_dim/P_sf"/>
</dbReference>
<evidence type="ECO:0000259" key="14">
    <source>
        <dbReference type="PROSITE" id="PS50109"/>
    </source>
</evidence>
<dbReference type="Gene3D" id="3.40.50.2300">
    <property type="match status" value="1"/>
</dbReference>
<evidence type="ECO:0000256" key="11">
    <source>
        <dbReference type="ARBA" id="ARBA00023012"/>
    </source>
</evidence>
<keyword evidence="4 13" id="KW-0597">Phosphoprotein</keyword>
<dbReference type="Pfam" id="PF02518">
    <property type="entry name" value="HATPase_c"/>
    <property type="match status" value="1"/>
</dbReference>
<feature type="modified residue" description="4-aspartylphosphate" evidence="13">
    <location>
        <position position="521"/>
    </location>
</feature>
<evidence type="ECO:0000256" key="1">
    <source>
        <dbReference type="ARBA" id="ARBA00000085"/>
    </source>
</evidence>
<gene>
    <name evidence="16" type="ORF">LEP1GSC179_1974</name>
</gene>
<dbReference type="AlphaFoldDB" id="A0A0E2BIW2"/>
<dbReference type="SMART" id="SM00065">
    <property type="entry name" value="GAF"/>
    <property type="match status" value="1"/>
</dbReference>
<keyword evidence="17" id="KW-1185">Reference proteome</keyword>
<evidence type="ECO:0000256" key="4">
    <source>
        <dbReference type="ARBA" id="ARBA00022553"/>
    </source>
</evidence>
<dbReference type="InterPro" id="IPR029016">
    <property type="entry name" value="GAF-like_dom_sf"/>
</dbReference>
<evidence type="ECO:0000256" key="6">
    <source>
        <dbReference type="ARBA" id="ARBA00022692"/>
    </source>
</evidence>
<reference evidence="16" key="1">
    <citation type="submission" date="2012-10" db="EMBL/GenBank/DDBJ databases">
        <authorList>
            <person name="Harkins D.M."/>
            <person name="Durkin A.S."/>
            <person name="Brinkac L.M."/>
            <person name="Haft D.H."/>
            <person name="Selengut J.D."/>
            <person name="Sanka R."/>
            <person name="DePew J."/>
            <person name="Purushe J."/>
            <person name="Matthias M.A."/>
            <person name="Vinetz J.M."/>
            <person name="Sutton G.G."/>
            <person name="Nierman W.C."/>
            <person name="Fouts D.E."/>
        </authorList>
    </citation>
    <scope>NUCLEOTIDE SEQUENCE [LARGE SCALE GENOMIC DNA]</scope>
    <source>
        <strain evidence="16">MOR084</strain>
    </source>
</reference>
<dbReference type="PRINTS" id="PR00344">
    <property type="entry name" value="BCTRLSENSOR"/>
</dbReference>
<evidence type="ECO:0000256" key="8">
    <source>
        <dbReference type="ARBA" id="ARBA00022777"/>
    </source>
</evidence>
<sequence>MLFTFWVKLRFSDSNSSCLILFFGKNIPGFKFLETSKNHSTPIPSNEKERLDALHSYRIVNTTPEEKFDSLTQIAAYICDSSIALISLIDTNRLWFKSKIGMKDFEIPRDLSFCQYTITQDEIFEIENALMDERFQNNPFVLGPPNIRFYAGTPLKTPEGFNIGTLCVLDTEPKSLNSKQKTILKVLSNQIIANFELIKKNRELVLIQEKKEELQKSKSQFFANMSHEIRTPVHGILGITGLLSETELQPEQKEYVDTIRRSGNLLLNLLNDILDLSKLESSHMKIEVIAFDLMDLLRDVFHLFEADAKRKNLEFKMLGEQPSSLIVSTDPNRLKQILVNLVSNAFKFTEKGSVSIEFVFDIESDSKQCDIWIRVKDTGIGIPERKLKELFQAYTQMDTSVSRKYGGTGLGLAISKGFAEMMGLKLTTQSVINRGSVFEISGRIPLAERSEVNFEPKKPNSNTNGTPIQDLRILVAEDNETNQMLIKRVLEKLGYKPVIVSNGIEALHHIETKGTDVFFLDIQMPELSGIETAKILTQHTDQSIRPYIIAMTANASQEDKEDCLASGINEYVSKPFRKEEIADLLNHFIVGKNSKT</sequence>
<dbReference type="CDD" id="cd16922">
    <property type="entry name" value="HATPase_EvgS-ArcB-TorS-like"/>
    <property type="match status" value="1"/>
</dbReference>
<dbReference type="PANTHER" id="PTHR45339:SF1">
    <property type="entry name" value="HYBRID SIGNAL TRANSDUCTION HISTIDINE KINASE J"/>
    <property type="match status" value="1"/>
</dbReference>
<evidence type="ECO:0000313" key="16">
    <source>
        <dbReference type="EMBL" id="EKO35234.1"/>
    </source>
</evidence>
<dbReference type="EMBL" id="AHON02000014">
    <property type="protein sequence ID" value="EKO35234.1"/>
    <property type="molecule type" value="Genomic_DNA"/>
</dbReference>
<dbReference type="InterPro" id="IPR005467">
    <property type="entry name" value="His_kinase_dom"/>
</dbReference>
<keyword evidence="8" id="KW-0418">Kinase</keyword>
<dbReference type="GO" id="GO:0000155">
    <property type="term" value="F:phosphorelay sensor kinase activity"/>
    <property type="evidence" value="ECO:0007669"/>
    <property type="project" value="InterPro"/>
</dbReference>
<dbReference type="Gene3D" id="3.30.450.40">
    <property type="match status" value="1"/>
</dbReference>
<evidence type="ECO:0000256" key="10">
    <source>
        <dbReference type="ARBA" id="ARBA00022989"/>
    </source>
</evidence>
<dbReference type="FunFam" id="3.30.565.10:FF:000010">
    <property type="entry name" value="Sensor histidine kinase RcsC"/>
    <property type="match status" value="1"/>
</dbReference>
<evidence type="ECO:0000256" key="13">
    <source>
        <dbReference type="PROSITE-ProRule" id="PRU00169"/>
    </source>
</evidence>
<protein>
    <recommendedName>
        <fullName evidence="3">histidine kinase</fullName>
        <ecNumber evidence="3">2.7.13.3</ecNumber>
    </recommendedName>
</protein>
<dbReference type="GO" id="GO:0005524">
    <property type="term" value="F:ATP binding"/>
    <property type="evidence" value="ECO:0007669"/>
    <property type="project" value="UniProtKB-KW"/>
</dbReference>
<comment type="subcellular location">
    <subcellularLocation>
        <location evidence="2">Membrane</location>
    </subcellularLocation>
</comment>
<keyword evidence="9" id="KW-0067">ATP-binding</keyword>
<dbReference type="Pfam" id="PF00072">
    <property type="entry name" value="Response_reg"/>
    <property type="match status" value="1"/>
</dbReference>
<accession>A0A0E2BIW2</accession>
<keyword evidence="5" id="KW-0808">Transferase</keyword>
<evidence type="ECO:0000256" key="7">
    <source>
        <dbReference type="ARBA" id="ARBA00022741"/>
    </source>
</evidence>
<dbReference type="CDD" id="cd00082">
    <property type="entry name" value="HisKA"/>
    <property type="match status" value="1"/>
</dbReference>
<dbReference type="PROSITE" id="PS50109">
    <property type="entry name" value="HIS_KIN"/>
    <property type="match status" value="1"/>
</dbReference>
<evidence type="ECO:0000256" key="12">
    <source>
        <dbReference type="ARBA" id="ARBA00023136"/>
    </source>
</evidence>
<dbReference type="FunFam" id="1.10.287.130:FF:000004">
    <property type="entry name" value="Ethylene receptor 1"/>
    <property type="match status" value="1"/>
</dbReference>
<dbReference type="SUPFAM" id="SSF55874">
    <property type="entry name" value="ATPase domain of HSP90 chaperone/DNA topoisomerase II/histidine kinase"/>
    <property type="match status" value="1"/>
</dbReference>
<dbReference type="InterPro" id="IPR011006">
    <property type="entry name" value="CheY-like_superfamily"/>
</dbReference>
<dbReference type="Pfam" id="PF00512">
    <property type="entry name" value="HisKA"/>
    <property type="match status" value="1"/>
</dbReference>
<dbReference type="SUPFAM" id="SSF52172">
    <property type="entry name" value="CheY-like"/>
    <property type="match status" value="1"/>
</dbReference>
<feature type="domain" description="Response regulatory" evidence="15">
    <location>
        <begin position="472"/>
        <end position="589"/>
    </location>
</feature>
<feature type="domain" description="Histidine kinase" evidence="14">
    <location>
        <begin position="224"/>
        <end position="446"/>
    </location>
</feature>
<dbReference type="EC" id="2.7.13.3" evidence="3"/>
<keyword evidence="10" id="KW-1133">Transmembrane helix</keyword>
<comment type="caution">
    <text evidence="16">The sequence shown here is derived from an EMBL/GenBank/DDBJ whole genome shotgun (WGS) entry which is preliminary data.</text>
</comment>
<dbReference type="Gene3D" id="1.10.287.130">
    <property type="match status" value="1"/>
</dbReference>
<keyword evidence="11" id="KW-0902">Two-component regulatory system</keyword>
<dbReference type="InterPro" id="IPR003594">
    <property type="entry name" value="HATPase_dom"/>
</dbReference>
<dbReference type="CDD" id="cd17546">
    <property type="entry name" value="REC_hyHK_CKI1_RcsC-like"/>
    <property type="match status" value="1"/>
</dbReference>
<proteinExistence type="predicted"/>
<dbReference type="SUPFAM" id="SSF55781">
    <property type="entry name" value="GAF domain-like"/>
    <property type="match status" value="1"/>
</dbReference>
<evidence type="ECO:0000256" key="9">
    <source>
        <dbReference type="ARBA" id="ARBA00022840"/>
    </source>
</evidence>
<dbReference type="InterPro" id="IPR003661">
    <property type="entry name" value="HisK_dim/P_dom"/>
</dbReference>
<dbReference type="Gene3D" id="3.30.565.10">
    <property type="entry name" value="Histidine kinase-like ATPase, C-terminal domain"/>
    <property type="match status" value="1"/>
</dbReference>
<name>A0A0E2BIW2_9LEPT</name>
<dbReference type="InterPro" id="IPR001789">
    <property type="entry name" value="Sig_transdc_resp-reg_receiver"/>
</dbReference>
<keyword evidence="6" id="KW-0812">Transmembrane</keyword>
<dbReference type="SUPFAM" id="SSF47384">
    <property type="entry name" value="Homodimeric domain of signal transducing histidine kinase"/>
    <property type="match status" value="1"/>
</dbReference>
<evidence type="ECO:0000259" key="15">
    <source>
        <dbReference type="PROSITE" id="PS50110"/>
    </source>
</evidence>
<evidence type="ECO:0000256" key="3">
    <source>
        <dbReference type="ARBA" id="ARBA00012438"/>
    </source>
</evidence>
<keyword evidence="12" id="KW-0472">Membrane</keyword>
<dbReference type="InterPro" id="IPR036890">
    <property type="entry name" value="HATPase_C_sf"/>
</dbReference>
<dbReference type="GO" id="GO:0016020">
    <property type="term" value="C:membrane"/>
    <property type="evidence" value="ECO:0007669"/>
    <property type="project" value="UniProtKB-SubCell"/>
</dbReference>
<evidence type="ECO:0000313" key="17">
    <source>
        <dbReference type="Proteomes" id="UP000006329"/>
    </source>
</evidence>
<keyword evidence="7" id="KW-0547">Nucleotide-binding</keyword>
<dbReference type="InterPro" id="IPR003018">
    <property type="entry name" value="GAF"/>
</dbReference>
<dbReference type="Proteomes" id="UP000006329">
    <property type="component" value="Unassembled WGS sequence"/>
</dbReference>
<dbReference type="SMART" id="SM00388">
    <property type="entry name" value="HisKA"/>
    <property type="match status" value="1"/>
</dbReference>
<dbReference type="PROSITE" id="PS50110">
    <property type="entry name" value="RESPONSE_REGULATORY"/>
    <property type="match status" value="1"/>
</dbReference>
<evidence type="ECO:0000256" key="2">
    <source>
        <dbReference type="ARBA" id="ARBA00004370"/>
    </source>
</evidence>
<organism evidence="16 17">
    <name type="scientific">Leptospira santarosai str. MOR084</name>
    <dbReference type="NCBI Taxonomy" id="1049984"/>
    <lineage>
        <taxon>Bacteria</taxon>
        <taxon>Pseudomonadati</taxon>
        <taxon>Spirochaetota</taxon>
        <taxon>Spirochaetia</taxon>
        <taxon>Leptospirales</taxon>
        <taxon>Leptospiraceae</taxon>
        <taxon>Leptospira</taxon>
    </lineage>
</organism>
<dbReference type="SMART" id="SM00387">
    <property type="entry name" value="HATPase_c"/>
    <property type="match status" value="1"/>
</dbReference>